<sequence length="88" mass="9843">TPPTPHPSPRKSHCKFYSVTVGKRCGVFKTWNYVHALTTRVSGASYCSFKTYEEAAEDYYKAKKANLVQVVRIPGDELTFGPLAEAIM</sequence>
<dbReference type="SUPFAM" id="SSF55658">
    <property type="entry name" value="L9 N-domain-like"/>
    <property type="match status" value="1"/>
</dbReference>
<dbReference type="Gene3D" id="3.40.970.10">
    <property type="entry name" value="Ribonuclease H1, N-terminal domain"/>
    <property type="match status" value="1"/>
</dbReference>
<dbReference type="STRING" id="685588.A0A067T0C5"/>
<feature type="non-terminal residue" evidence="2">
    <location>
        <position position="1"/>
    </location>
</feature>
<proteinExistence type="predicted"/>
<dbReference type="InterPro" id="IPR009027">
    <property type="entry name" value="Ribosomal_bL9/RNase_H1_N"/>
</dbReference>
<dbReference type="Pfam" id="PF01693">
    <property type="entry name" value="Cauli_VI"/>
    <property type="match status" value="1"/>
</dbReference>
<feature type="domain" description="Ribonuclease H1 N-terminal" evidence="1">
    <location>
        <begin position="15"/>
        <end position="56"/>
    </location>
</feature>
<protein>
    <recommendedName>
        <fullName evidence="1">Ribonuclease H1 N-terminal domain-containing protein</fullName>
    </recommendedName>
</protein>
<evidence type="ECO:0000313" key="2">
    <source>
        <dbReference type="EMBL" id="KDR76586.1"/>
    </source>
</evidence>
<name>A0A067T0C5_GALM3</name>
<evidence type="ECO:0000259" key="1">
    <source>
        <dbReference type="Pfam" id="PF01693"/>
    </source>
</evidence>
<dbReference type="EMBL" id="KL142378">
    <property type="protein sequence ID" value="KDR76586.1"/>
    <property type="molecule type" value="Genomic_DNA"/>
</dbReference>
<dbReference type="InterPro" id="IPR011320">
    <property type="entry name" value="RNase_H1_N"/>
</dbReference>
<dbReference type="AlphaFoldDB" id="A0A067T0C5"/>
<dbReference type="InterPro" id="IPR037056">
    <property type="entry name" value="RNase_H1_N_sf"/>
</dbReference>
<feature type="non-terminal residue" evidence="2">
    <location>
        <position position="88"/>
    </location>
</feature>
<gene>
    <name evidence="2" type="ORF">GALMADRAFT_49895</name>
</gene>
<reference evidence="3" key="1">
    <citation type="journal article" date="2014" name="Proc. Natl. Acad. Sci. U.S.A.">
        <title>Extensive sampling of basidiomycete genomes demonstrates inadequacy of the white-rot/brown-rot paradigm for wood decay fungi.</title>
        <authorList>
            <person name="Riley R."/>
            <person name="Salamov A.A."/>
            <person name="Brown D.W."/>
            <person name="Nagy L.G."/>
            <person name="Floudas D."/>
            <person name="Held B.W."/>
            <person name="Levasseur A."/>
            <person name="Lombard V."/>
            <person name="Morin E."/>
            <person name="Otillar R."/>
            <person name="Lindquist E.A."/>
            <person name="Sun H."/>
            <person name="LaButti K.M."/>
            <person name="Schmutz J."/>
            <person name="Jabbour D."/>
            <person name="Luo H."/>
            <person name="Baker S.E."/>
            <person name="Pisabarro A.G."/>
            <person name="Walton J.D."/>
            <person name="Blanchette R.A."/>
            <person name="Henrissat B."/>
            <person name="Martin F."/>
            <person name="Cullen D."/>
            <person name="Hibbett D.S."/>
            <person name="Grigoriev I.V."/>
        </authorList>
    </citation>
    <scope>NUCLEOTIDE SEQUENCE [LARGE SCALE GENOMIC DNA]</scope>
    <source>
        <strain evidence="3">CBS 339.88</strain>
    </source>
</reference>
<dbReference type="OrthoDB" id="3270804at2759"/>
<evidence type="ECO:0000313" key="3">
    <source>
        <dbReference type="Proteomes" id="UP000027222"/>
    </source>
</evidence>
<dbReference type="Proteomes" id="UP000027222">
    <property type="component" value="Unassembled WGS sequence"/>
</dbReference>
<organism evidence="2 3">
    <name type="scientific">Galerina marginata (strain CBS 339.88)</name>
    <dbReference type="NCBI Taxonomy" id="685588"/>
    <lineage>
        <taxon>Eukaryota</taxon>
        <taxon>Fungi</taxon>
        <taxon>Dikarya</taxon>
        <taxon>Basidiomycota</taxon>
        <taxon>Agaricomycotina</taxon>
        <taxon>Agaricomycetes</taxon>
        <taxon>Agaricomycetidae</taxon>
        <taxon>Agaricales</taxon>
        <taxon>Agaricineae</taxon>
        <taxon>Strophariaceae</taxon>
        <taxon>Galerina</taxon>
    </lineage>
</organism>
<dbReference type="HOGENOM" id="CLU_156966_0_0_1"/>
<accession>A0A067T0C5</accession>
<keyword evidence="3" id="KW-1185">Reference proteome</keyword>